<proteinExistence type="predicted"/>
<organism evidence="2 3">
    <name type="scientific">Stachybotrys chlorohalonatus (strain IBT 40285)</name>
    <dbReference type="NCBI Taxonomy" id="1283841"/>
    <lineage>
        <taxon>Eukaryota</taxon>
        <taxon>Fungi</taxon>
        <taxon>Dikarya</taxon>
        <taxon>Ascomycota</taxon>
        <taxon>Pezizomycotina</taxon>
        <taxon>Sordariomycetes</taxon>
        <taxon>Hypocreomycetidae</taxon>
        <taxon>Hypocreales</taxon>
        <taxon>Stachybotryaceae</taxon>
        <taxon>Stachybotrys</taxon>
    </lineage>
</organism>
<gene>
    <name evidence="2" type="ORF">S40285_04029</name>
</gene>
<name>A0A084R0B7_STAC4</name>
<dbReference type="AlphaFoldDB" id="A0A084R0B7"/>
<feature type="compositionally biased region" description="Low complexity" evidence="1">
    <location>
        <begin position="394"/>
        <end position="410"/>
    </location>
</feature>
<evidence type="ECO:0000313" key="3">
    <source>
        <dbReference type="Proteomes" id="UP000028524"/>
    </source>
</evidence>
<dbReference type="HOGENOM" id="CLU_007343_0_0_1"/>
<protein>
    <submittedName>
        <fullName evidence="2">Uncharacterized protein</fullName>
    </submittedName>
</protein>
<dbReference type="InParanoid" id="A0A084R0B7"/>
<dbReference type="STRING" id="1283841.A0A084R0B7"/>
<keyword evidence="3" id="KW-1185">Reference proteome</keyword>
<evidence type="ECO:0000313" key="2">
    <source>
        <dbReference type="EMBL" id="KFA69652.1"/>
    </source>
</evidence>
<accession>A0A084R0B7</accession>
<sequence>MAPNMCPHRRPVEPINHELFGTLQPCPFDHPPQPRSCREWVDPSLVDMVFKEWLVDWHLFTRSIGSVDAATLSVKLPSHETPFPIPSRDALCAALGAYMLAMEHDPAVACLAHPPVIVILGQGGPNRPQPHGHDAFGHPFPVDKGTAEPPPVAIKDRFHTETEAGDLVSWAVANARFDVPLADSEALWLNVCDFFLHDPRERASGVRLPGTKITLHPYQMVDVWKMLSAVTSDVASGTYNTSPPELGRTLECMAAAAVANLAVLSRQHRERHPELHTRPAQQSGCLDHRRFGIKCYCQGGKLTIALARGLHPLPMLAVIPQSRIPHWQDQHSAFFHDHVDSHAGERLSKSPLVIMVLNHGGKSLECTTKTIKDVRPHHLHPSVSMVDKHAGVPKPGKAVSFSSSSGESPAEGEPWPLIMFARYHDGDHTTIDAPTPHPRLRQDALPPDARRFMLLVSAPDLRSDAFDNFFHSKVEVTWSNRKRPTDIDVKACFLASVMFCDDDDDDTPADDEGDQTLLGCLLDMADSLSLIPLPRRRRPLVCLLGQTPMTNGLRDLRHSLPLLCRRNESLEEQRRSFVTYQKILAEDPPRPFAVQNAREHLSSLAKSVLGPVMIHRWFGQPFLGGSVPDARPPCRYHPVVLPPAEPRHQQALGMTMSSVRRRHDSIAGKPMSDREKQAALVRSPDFTHAHVLSVIPGAVDLSSGGLDDVFFGNAGILPVNSIPDSIRLIRCGQLDALETHCRLLAAEPIARHSLVLTIQPNVARLAAAYLRRILGDSFTIALIADDAASFLPTLHKRSQRQPSKPVVIISAYQHMSDAKHDLHRFVSRVVLLGSPFNRRQEAHGVAHVHRSGQREAVDVLPIDGAPDSIDSAISMASRGQGTFMGLMGSIRYAS</sequence>
<dbReference type="Proteomes" id="UP000028524">
    <property type="component" value="Unassembled WGS sequence"/>
</dbReference>
<dbReference type="OrthoDB" id="10358375at2759"/>
<evidence type="ECO:0000256" key="1">
    <source>
        <dbReference type="SAM" id="MobiDB-lite"/>
    </source>
</evidence>
<feature type="region of interest" description="Disordered" evidence="1">
    <location>
        <begin position="386"/>
        <end position="410"/>
    </location>
</feature>
<reference evidence="2 3" key="1">
    <citation type="journal article" date="2014" name="BMC Genomics">
        <title>Comparative genome sequencing reveals chemotype-specific gene clusters in the toxigenic black mold Stachybotrys.</title>
        <authorList>
            <person name="Semeiks J."/>
            <person name="Borek D."/>
            <person name="Otwinowski Z."/>
            <person name="Grishin N.V."/>
        </authorList>
    </citation>
    <scope>NUCLEOTIDE SEQUENCE [LARGE SCALE GENOMIC DNA]</scope>
    <source>
        <strain evidence="2 3">IBT 40285</strain>
    </source>
</reference>
<dbReference type="EMBL" id="KL659387">
    <property type="protein sequence ID" value="KFA69652.1"/>
    <property type="molecule type" value="Genomic_DNA"/>
</dbReference>